<dbReference type="KEGG" id="aba:Acid345_2672"/>
<feature type="transmembrane region" description="Helical" evidence="7">
    <location>
        <begin position="571"/>
        <end position="589"/>
    </location>
</feature>
<dbReference type="PROSITE" id="PS50283">
    <property type="entry name" value="NA_SOLUT_SYMP_3"/>
    <property type="match status" value="1"/>
</dbReference>
<dbReference type="Gene3D" id="1.20.1730.10">
    <property type="entry name" value="Sodium/glucose cotransporter"/>
    <property type="match status" value="1"/>
</dbReference>
<dbReference type="InterPro" id="IPR001734">
    <property type="entry name" value="Na/solute_symporter"/>
</dbReference>
<feature type="transmembrane region" description="Helical" evidence="7">
    <location>
        <begin position="189"/>
        <end position="207"/>
    </location>
</feature>
<feature type="transmembrane region" description="Helical" evidence="7">
    <location>
        <begin position="334"/>
        <end position="360"/>
    </location>
</feature>
<feature type="transmembrane region" description="Helical" evidence="7">
    <location>
        <begin position="127"/>
        <end position="150"/>
    </location>
</feature>
<dbReference type="InterPro" id="IPR038377">
    <property type="entry name" value="Na/Glc_symporter_sf"/>
</dbReference>
<evidence type="ECO:0000313" key="8">
    <source>
        <dbReference type="EMBL" id="ABF41673.1"/>
    </source>
</evidence>
<proteinExistence type="inferred from homology"/>
<evidence type="ECO:0000256" key="1">
    <source>
        <dbReference type="ARBA" id="ARBA00004141"/>
    </source>
</evidence>
<reference evidence="8 9" key="1">
    <citation type="journal article" date="2009" name="Appl. Environ. Microbiol.">
        <title>Three genomes from the phylum Acidobacteria provide insight into the lifestyles of these microorganisms in soils.</title>
        <authorList>
            <person name="Ward N.L."/>
            <person name="Challacombe J.F."/>
            <person name="Janssen P.H."/>
            <person name="Henrissat B."/>
            <person name="Coutinho P.M."/>
            <person name="Wu M."/>
            <person name="Xie G."/>
            <person name="Haft D.H."/>
            <person name="Sait M."/>
            <person name="Badger J."/>
            <person name="Barabote R.D."/>
            <person name="Bradley B."/>
            <person name="Brettin T.S."/>
            <person name="Brinkac L.M."/>
            <person name="Bruce D."/>
            <person name="Creasy T."/>
            <person name="Daugherty S.C."/>
            <person name="Davidsen T.M."/>
            <person name="DeBoy R.T."/>
            <person name="Detter J.C."/>
            <person name="Dodson R.J."/>
            <person name="Durkin A.S."/>
            <person name="Ganapathy A."/>
            <person name="Gwinn-Giglio M."/>
            <person name="Han C.S."/>
            <person name="Khouri H."/>
            <person name="Kiss H."/>
            <person name="Kothari S.P."/>
            <person name="Madupu R."/>
            <person name="Nelson K.E."/>
            <person name="Nelson W.C."/>
            <person name="Paulsen I."/>
            <person name="Penn K."/>
            <person name="Ren Q."/>
            <person name="Rosovitz M.J."/>
            <person name="Selengut J.D."/>
            <person name="Shrivastava S."/>
            <person name="Sullivan S.A."/>
            <person name="Tapia R."/>
            <person name="Thompson L.S."/>
            <person name="Watkins K.L."/>
            <person name="Yang Q."/>
            <person name="Yu C."/>
            <person name="Zafar N."/>
            <person name="Zhou L."/>
            <person name="Kuske C.R."/>
        </authorList>
    </citation>
    <scope>NUCLEOTIDE SEQUENCE [LARGE SCALE GENOMIC DNA]</scope>
    <source>
        <strain evidence="8 9">Ellin345</strain>
    </source>
</reference>
<keyword evidence="5 7" id="KW-0472">Membrane</keyword>
<feature type="transmembrane region" description="Helical" evidence="7">
    <location>
        <begin position="546"/>
        <end position="565"/>
    </location>
</feature>
<dbReference type="HOGENOM" id="CLU_019510_0_0_0"/>
<evidence type="ECO:0000256" key="5">
    <source>
        <dbReference type="ARBA" id="ARBA00023136"/>
    </source>
</evidence>
<feature type="transmembrane region" description="Helical" evidence="7">
    <location>
        <begin position="296"/>
        <end position="313"/>
    </location>
</feature>
<evidence type="ECO:0000256" key="6">
    <source>
        <dbReference type="RuleBase" id="RU362091"/>
    </source>
</evidence>
<dbReference type="Pfam" id="PF00474">
    <property type="entry name" value="SSF"/>
    <property type="match status" value="1"/>
</dbReference>
<evidence type="ECO:0000256" key="3">
    <source>
        <dbReference type="ARBA" id="ARBA00022692"/>
    </source>
</evidence>
<feature type="transmembrane region" description="Helical" evidence="7">
    <location>
        <begin position="5"/>
        <end position="25"/>
    </location>
</feature>
<gene>
    <name evidence="8" type="ordered locus">Acid345_2672</name>
</gene>
<keyword evidence="4 7" id="KW-1133">Transmembrane helix</keyword>
<dbReference type="Proteomes" id="UP000002432">
    <property type="component" value="Chromosome"/>
</dbReference>
<dbReference type="GO" id="GO:0005886">
    <property type="term" value="C:plasma membrane"/>
    <property type="evidence" value="ECO:0007669"/>
    <property type="project" value="TreeGrafter"/>
</dbReference>
<dbReference type="CDD" id="cd11477">
    <property type="entry name" value="SLC5sbd_u1"/>
    <property type="match status" value="1"/>
</dbReference>
<dbReference type="PANTHER" id="PTHR11819">
    <property type="entry name" value="SOLUTE CARRIER FAMILY 5"/>
    <property type="match status" value="1"/>
</dbReference>
<dbReference type="EMBL" id="CP000360">
    <property type="protein sequence ID" value="ABF41673.1"/>
    <property type="molecule type" value="Genomic_DNA"/>
</dbReference>
<dbReference type="STRING" id="204669.Acid345_2672"/>
<keyword evidence="9" id="KW-1185">Reference proteome</keyword>
<feature type="transmembrane region" description="Helical" evidence="7">
    <location>
        <begin position="479"/>
        <end position="501"/>
    </location>
</feature>
<keyword evidence="3 7" id="KW-0812">Transmembrane</keyword>
<organism evidence="8 9">
    <name type="scientific">Koribacter versatilis (strain Ellin345)</name>
    <dbReference type="NCBI Taxonomy" id="204669"/>
    <lineage>
        <taxon>Bacteria</taxon>
        <taxon>Pseudomonadati</taxon>
        <taxon>Acidobacteriota</taxon>
        <taxon>Terriglobia</taxon>
        <taxon>Terriglobales</taxon>
        <taxon>Candidatus Korobacteraceae</taxon>
        <taxon>Candidatus Korobacter</taxon>
    </lineage>
</organism>
<evidence type="ECO:0000256" key="4">
    <source>
        <dbReference type="ARBA" id="ARBA00022989"/>
    </source>
</evidence>
<dbReference type="EnsemblBacteria" id="ABF41673">
    <property type="protein sequence ID" value="ABF41673"/>
    <property type="gene ID" value="Acid345_2672"/>
</dbReference>
<dbReference type="OrthoDB" id="9789704at2"/>
<accession>Q1IN77</accession>
<protein>
    <submittedName>
        <fullName evidence="8">Na+/solute symporter</fullName>
    </submittedName>
</protein>
<comment type="similarity">
    <text evidence="2 6">Belongs to the sodium:solute symporter (SSF) (TC 2.A.21) family.</text>
</comment>
<dbReference type="AlphaFoldDB" id="Q1IN77"/>
<feature type="transmembrane region" description="Helical" evidence="7">
    <location>
        <begin position="162"/>
        <end position="183"/>
    </location>
</feature>
<name>Q1IN77_KORVE</name>
<feature type="transmembrane region" description="Helical" evidence="7">
    <location>
        <begin position="228"/>
        <end position="249"/>
    </location>
</feature>
<dbReference type="GO" id="GO:0005412">
    <property type="term" value="F:D-glucose:sodium symporter activity"/>
    <property type="evidence" value="ECO:0007669"/>
    <property type="project" value="TreeGrafter"/>
</dbReference>
<evidence type="ECO:0000256" key="7">
    <source>
        <dbReference type="SAM" id="Phobius"/>
    </source>
</evidence>
<evidence type="ECO:0000313" key="9">
    <source>
        <dbReference type="Proteomes" id="UP000002432"/>
    </source>
</evidence>
<evidence type="ECO:0000256" key="2">
    <source>
        <dbReference type="ARBA" id="ARBA00006434"/>
    </source>
</evidence>
<dbReference type="eggNOG" id="COG0591">
    <property type="taxonomic scope" value="Bacteria"/>
</dbReference>
<feature type="transmembrane region" description="Helical" evidence="7">
    <location>
        <begin position="380"/>
        <end position="399"/>
    </location>
</feature>
<dbReference type="PANTHER" id="PTHR11819:SF77">
    <property type="entry name" value="SODIUM_GLUCOSE COTRANSPORT PROTEIN"/>
    <property type="match status" value="1"/>
</dbReference>
<comment type="subcellular location">
    <subcellularLocation>
        <location evidence="1">Membrane</location>
        <topology evidence="1">Multi-pass membrane protein</topology>
    </subcellularLocation>
</comment>
<dbReference type="RefSeq" id="WP_011523474.1">
    <property type="nucleotide sequence ID" value="NC_008009.1"/>
</dbReference>
<feature type="transmembrane region" description="Helical" evidence="7">
    <location>
        <begin position="406"/>
        <end position="426"/>
    </location>
</feature>
<feature type="transmembrane region" description="Helical" evidence="7">
    <location>
        <begin position="78"/>
        <end position="98"/>
    </location>
</feature>
<sequence>MQLTLIDWIVIVAYFSVNLLIGFYYARKAGSSVDEFFISGREVSWWLAGTSMVATTFGADTPLVVTGMIFKYGIAGNWLWWNLALSGMLTVFFFARLWRRSGVLTDMEFAELRYAGKPAAFLRGFRALYLALPVNTIIMGWVNLAMAKVLELTLGIHKMNAVMFCLAMTLLYAAISGLWAVLWTDLLQFILKMSMVIALAVFAVKAIGGIGAIKTALATQHPTIGTSYLAFVPDWTSGWMVMFLVYLSINWWASWYPGAEPGGGGYIAQRIFSAKDEKNSLGATLWFNFAHYALRPWPWILAALVAVVMFPGLKDPETGYIKVMIAYLPPSLRGLMLAGFAAAYMSTIGTHINLGASYLINDFYRRFMKPSESEKHYVVASRLATVFVTVLSAVATYYMHSIEGAWKFLISIGAGAGLVFMLRWFWWRINAWSEVGAMTAAATSSLFLQSRFATGVVEIFRRFDPKLDPGPLDSSTPHGFAWVMLLTTGITTISWLVVTFLTKPEPEAKLREFYRKVQPSAFGWRRIAELEGETSKQSLLWSAVDWVMGCGMIYCSLFGIGRLIFGPVWQGFVLLAIAAFCLWFLFWDLNRRGWDTLSS</sequence>